<dbReference type="EMBL" id="FSRC01000001">
    <property type="protein sequence ID" value="SIN84746.1"/>
    <property type="molecule type" value="Genomic_DNA"/>
</dbReference>
<dbReference type="STRING" id="226505.SAMN05444394_2347"/>
<dbReference type="PANTHER" id="PTHR37691">
    <property type="entry name" value="BLR3518 PROTEIN"/>
    <property type="match status" value="1"/>
</dbReference>
<evidence type="ECO:0000313" key="2">
    <source>
        <dbReference type="EMBL" id="SIN84746.1"/>
    </source>
</evidence>
<keyword evidence="1" id="KW-0732">Signal</keyword>
<dbReference type="RefSeq" id="WP_074224988.1">
    <property type="nucleotide sequence ID" value="NZ_FSRC01000001.1"/>
</dbReference>
<evidence type="ECO:0000313" key="3">
    <source>
        <dbReference type="Proteomes" id="UP000185221"/>
    </source>
</evidence>
<name>A0A1N6ENX6_9BACT</name>
<protein>
    <submittedName>
        <fullName evidence="2">Intracellular sulfur oxidation protein, DsrE/DsrF family</fullName>
    </submittedName>
</protein>
<feature type="signal peptide" evidence="1">
    <location>
        <begin position="1"/>
        <end position="23"/>
    </location>
</feature>
<dbReference type="Gene3D" id="3.40.1260.10">
    <property type="entry name" value="DsrEFH-like"/>
    <property type="match status" value="1"/>
</dbReference>
<organism evidence="2 3">
    <name type="scientific">Algoriphagus halophilus</name>
    <dbReference type="NCBI Taxonomy" id="226505"/>
    <lineage>
        <taxon>Bacteria</taxon>
        <taxon>Pseudomonadati</taxon>
        <taxon>Bacteroidota</taxon>
        <taxon>Cytophagia</taxon>
        <taxon>Cytophagales</taxon>
        <taxon>Cyclobacteriaceae</taxon>
        <taxon>Algoriphagus</taxon>
    </lineage>
</organism>
<sequence>MNLLLRAALFSAALLLITQVSFAQSEAQFPLVKGFGGIYEVPDATERPDPGLDYKIIVDLSTGAENPKEISRWVDNIARLMNLHGLAGVKQEQMHVKVVIHGGAIFTATTDENYQSRYQVENPNLKVYQALKDAGVEFYVCGQSMRARGLTKKDIWPGIEIAHSALTTLTTYVPQGYTMLKF</sequence>
<gene>
    <name evidence="2" type="ORF">SAMN05444394_2347</name>
</gene>
<reference evidence="3" key="1">
    <citation type="submission" date="2016-11" db="EMBL/GenBank/DDBJ databases">
        <authorList>
            <person name="Varghese N."/>
            <person name="Submissions S."/>
        </authorList>
    </citation>
    <scope>NUCLEOTIDE SEQUENCE [LARGE SCALE GENOMIC DNA]</scope>
    <source>
        <strain evidence="3">DSM 15292</strain>
    </source>
</reference>
<dbReference type="AlphaFoldDB" id="A0A1N6ENX6"/>
<dbReference type="Proteomes" id="UP000185221">
    <property type="component" value="Unassembled WGS sequence"/>
</dbReference>
<dbReference type="SUPFAM" id="SSF75169">
    <property type="entry name" value="DsrEFH-like"/>
    <property type="match status" value="1"/>
</dbReference>
<evidence type="ECO:0000256" key="1">
    <source>
        <dbReference type="SAM" id="SignalP"/>
    </source>
</evidence>
<dbReference type="InterPro" id="IPR003787">
    <property type="entry name" value="Sulphur_relay_DsrE/F-like"/>
</dbReference>
<keyword evidence="3" id="KW-1185">Reference proteome</keyword>
<feature type="chain" id="PRO_5013156242" evidence="1">
    <location>
        <begin position="24"/>
        <end position="182"/>
    </location>
</feature>
<dbReference type="PANTHER" id="PTHR37691:SF1">
    <property type="entry name" value="BLR3518 PROTEIN"/>
    <property type="match status" value="1"/>
</dbReference>
<dbReference type="OrthoDB" id="7206705at2"/>
<dbReference type="Pfam" id="PF02635">
    <property type="entry name" value="DsrE"/>
    <property type="match status" value="1"/>
</dbReference>
<dbReference type="InterPro" id="IPR027396">
    <property type="entry name" value="DsrEFH-like"/>
</dbReference>
<accession>A0A1N6ENX6</accession>
<proteinExistence type="predicted"/>